<evidence type="ECO:0000313" key="3">
    <source>
        <dbReference type="Proteomes" id="UP000000925"/>
    </source>
</evidence>
<dbReference type="RefSeq" id="WP_013044356.1">
    <property type="nucleotide sequence ID" value="NC_014008.1"/>
</dbReference>
<evidence type="ECO:0000256" key="1">
    <source>
        <dbReference type="SAM" id="SignalP"/>
    </source>
</evidence>
<keyword evidence="3" id="KW-1185">Reference proteome</keyword>
<gene>
    <name evidence="2" type="ordered locus">Caka_2618</name>
</gene>
<dbReference type="OrthoDB" id="9809066at2"/>
<name>D5EPC4_CORAD</name>
<dbReference type="EMBL" id="CP001998">
    <property type="protein sequence ID" value="ADE55634.1"/>
    <property type="molecule type" value="Genomic_DNA"/>
</dbReference>
<sequence>MLRPTLLPLITSLALCLNSFGQDTESAAAPKAGKSAAEIAKELANPNTPLASLTLKYQYRTFAGDIPGADSRSSNSLLFQPSLPFQLENGDKVIWRPAVPVFFDQPVLDPATGNWGSEGGLGDIAFDLAYARTTKDGILMATGIITTLPTATSNKLGSGQWSLGPELLIGKISKTYVLGAFPNHQWNVAGWSDREVNLTTSQIFATYLPGGGWNIGSTPIISYDWTTDELSLPINLTVGKTVIWNGKPWKLAAEINYYIDAPDSFGPEWFFGINVTPVIANPLAKFFQ</sequence>
<dbReference type="Proteomes" id="UP000000925">
    <property type="component" value="Chromosome"/>
</dbReference>
<dbReference type="KEGG" id="caa:Caka_2618"/>
<organism evidence="2 3">
    <name type="scientific">Coraliomargarita akajimensis (strain DSM 45221 / IAM 15411 / JCM 23193 / KCTC 12865 / 04OKA010-24)</name>
    <dbReference type="NCBI Taxonomy" id="583355"/>
    <lineage>
        <taxon>Bacteria</taxon>
        <taxon>Pseudomonadati</taxon>
        <taxon>Verrucomicrobiota</taxon>
        <taxon>Opitutia</taxon>
        <taxon>Puniceicoccales</taxon>
        <taxon>Coraliomargaritaceae</taxon>
        <taxon>Coraliomargarita</taxon>
    </lineage>
</organism>
<keyword evidence="1" id="KW-0732">Signal</keyword>
<evidence type="ECO:0000313" key="2">
    <source>
        <dbReference type="EMBL" id="ADE55634.1"/>
    </source>
</evidence>
<proteinExistence type="predicted"/>
<reference evidence="2 3" key="1">
    <citation type="journal article" date="2010" name="Stand. Genomic Sci.">
        <title>Complete genome sequence of Coraliomargarita akajimensis type strain (04OKA010-24).</title>
        <authorList>
            <person name="Mavromatis K."/>
            <person name="Abt B."/>
            <person name="Brambilla E."/>
            <person name="Lapidus A."/>
            <person name="Copeland A."/>
            <person name="Deshpande S."/>
            <person name="Nolan M."/>
            <person name="Lucas S."/>
            <person name="Tice H."/>
            <person name="Cheng J.F."/>
            <person name="Han C."/>
            <person name="Detter J.C."/>
            <person name="Woyke T."/>
            <person name="Goodwin L."/>
            <person name="Pitluck S."/>
            <person name="Held B."/>
            <person name="Brettin T."/>
            <person name="Tapia R."/>
            <person name="Ivanova N."/>
            <person name="Mikhailova N."/>
            <person name="Pati A."/>
            <person name="Liolios K."/>
            <person name="Chen A."/>
            <person name="Palaniappan K."/>
            <person name="Land M."/>
            <person name="Hauser L."/>
            <person name="Chang Y.J."/>
            <person name="Jeffries C.D."/>
            <person name="Rohde M."/>
            <person name="Goker M."/>
            <person name="Bristow J."/>
            <person name="Eisen J.A."/>
            <person name="Markowitz V."/>
            <person name="Hugenholtz P."/>
            <person name="Klenk H.P."/>
            <person name="Kyrpides N.C."/>
        </authorList>
    </citation>
    <scope>NUCLEOTIDE SEQUENCE [LARGE SCALE GENOMIC DNA]</scope>
    <source>
        <strain evidence="3">DSM 45221 / IAM 15411 / JCM 23193 / KCTC 12865</strain>
    </source>
</reference>
<dbReference type="STRING" id="583355.Caka_2618"/>
<dbReference type="AlphaFoldDB" id="D5EPC4"/>
<feature type="chain" id="PRO_5003071669" description="Neuromedin U" evidence="1">
    <location>
        <begin position="22"/>
        <end position="288"/>
    </location>
</feature>
<accession>D5EPC4</accession>
<dbReference type="eggNOG" id="COG3637">
    <property type="taxonomic scope" value="Bacteria"/>
</dbReference>
<dbReference type="HOGENOM" id="CLU_072059_1_0_0"/>
<feature type="signal peptide" evidence="1">
    <location>
        <begin position="1"/>
        <end position="21"/>
    </location>
</feature>
<protein>
    <recommendedName>
        <fullName evidence="4">Neuromedin U</fullName>
    </recommendedName>
</protein>
<evidence type="ECO:0008006" key="4">
    <source>
        <dbReference type="Google" id="ProtNLM"/>
    </source>
</evidence>